<reference evidence="4 5" key="1">
    <citation type="submission" date="2019-12" db="EMBL/GenBank/DDBJ databases">
        <title>Comparative genomics gives insights into the taxonomy of the Azoarcus-Aromatoleum group and reveals separate origins of nif in the plant-associated Azoarcus and non-plant-associated Aromatoleum sub-groups.</title>
        <authorList>
            <person name="Lafos M."/>
            <person name="Maluk M."/>
            <person name="Batista M."/>
            <person name="Junghare M."/>
            <person name="Carmona M."/>
            <person name="Faoro H."/>
            <person name="Cruz L.M."/>
            <person name="Battistoni F."/>
            <person name="De Souza E."/>
            <person name="Pedrosa F."/>
            <person name="Chen W.-M."/>
            <person name="Poole P.S."/>
            <person name="Dixon R.A."/>
            <person name="James E.K."/>
        </authorList>
    </citation>
    <scope>NUCLEOTIDE SEQUENCE [LARGE SCALE GENOMIC DNA]</scope>
    <source>
        <strain evidence="4 5">T</strain>
    </source>
</reference>
<name>A0ABX1NLQ3_9RHOO</name>
<dbReference type="InterPro" id="IPR013785">
    <property type="entry name" value="Aldolase_TIM"/>
</dbReference>
<dbReference type="PANTHER" id="PTHR43656">
    <property type="entry name" value="BINDING OXIDOREDUCTASE, PUTATIVE (AFU_ORTHOLOGUE AFUA_2G08260)-RELATED"/>
    <property type="match status" value="1"/>
</dbReference>
<keyword evidence="5" id="KW-1185">Reference proteome</keyword>
<dbReference type="CDD" id="cd02803">
    <property type="entry name" value="OYE_like_FMN_family"/>
    <property type="match status" value="1"/>
</dbReference>
<dbReference type="SUPFAM" id="SSF51395">
    <property type="entry name" value="FMN-linked oxidoreductases"/>
    <property type="match status" value="1"/>
</dbReference>
<accession>A0ABX1NLQ3</accession>
<dbReference type="PANTHER" id="PTHR43656:SF2">
    <property type="entry name" value="BINDING OXIDOREDUCTASE, PUTATIVE (AFU_ORTHOLOGUE AFUA_2G08260)-RELATED"/>
    <property type="match status" value="1"/>
</dbReference>
<dbReference type="Proteomes" id="UP000634522">
    <property type="component" value="Unassembled WGS sequence"/>
</dbReference>
<comment type="caution">
    <text evidence="4">The sequence shown here is derived from an EMBL/GenBank/DDBJ whole genome shotgun (WGS) entry which is preliminary data.</text>
</comment>
<dbReference type="EMBL" id="WTVS01000063">
    <property type="protein sequence ID" value="NMG00091.1"/>
    <property type="molecule type" value="Genomic_DNA"/>
</dbReference>
<dbReference type="Pfam" id="PF00724">
    <property type="entry name" value="Oxidored_FMN"/>
    <property type="match status" value="1"/>
</dbReference>
<protein>
    <submittedName>
        <fullName evidence="4">NADH:flavin oxidoreductase</fullName>
    </submittedName>
</protein>
<evidence type="ECO:0000256" key="1">
    <source>
        <dbReference type="ARBA" id="ARBA00022630"/>
    </source>
</evidence>
<dbReference type="Gene3D" id="3.20.20.70">
    <property type="entry name" value="Aldolase class I"/>
    <property type="match status" value="1"/>
</dbReference>
<evidence type="ECO:0000259" key="3">
    <source>
        <dbReference type="Pfam" id="PF00724"/>
    </source>
</evidence>
<evidence type="ECO:0000256" key="2">
    <source>
        <dbReference type="ARBA" id="ARBA00023002"/>
    </source>
</evidence>
<organism evidence="4 5">
    <name type="scientific">Aromatoleum toluolicum</name>
    <dbReference type="NCBI Taxonomy" id="90060"/>
    <lineage>
        <taxon>Bacteria</taxon>
        <taxon>Pseudomonadati</taxon>
        <taxon>Pseudomonadota</taxon>
        <taxon>Betaproteobacteria</taxon>
        <taxon>Rhodocyclales</taxon>
        <taxon>Rhodocyclaceae</taxon>
        <taxon>Aromatoleum</taxon>
    </lineage>
</organism>
<dbReference type="InterPro" id="IPR001155">
    <property type="entry name" value="OxRdtase_FMN_N"/>
</dbReference>
<evidence type="ECO:0000313" key="5">
    <source>
        <dbReference type="Proteomes" id="UP000634522"/>
    </source>
</evidence>
<proteinExistence type="predicted"/>
<sequence>MTTVASPFDPLTLGPLRLRNRFIRAGANEGMVVEGAPSRALVKHHRDLAAGGVGMTTVAYGAVSQVGRTLPNQVWLRPEILPDLRVLTDAAHAEGAAIAYQLTHGGSFVTSLKVRGPTMSASSGLNKAGLMRGNFFQRAMTPDDMQRVADEFVEAARLCRHAGFDAVELHMGHGYLLNQFISPLSNRRRDAYGGSAENRVRFPAEVLARVKDAIGRDMAVVAKINVADGVKGGATVEDAIVTGRLLQAAGADMLVLSGGRNVESGWFMFGSNHDMDEMRKVLADSPITGLMLKWSQHGVPKITFREMYFLEYSRRIRAAVDVPLGYLGGARSLANAKAAMREGFDAVVMARPLIHDPALVNKFRDGSAVQSGCTHCNRCVPYIYHPAGTWCVMNPPNDPEINKIRAAG</sequence>
<gene>
    <name evidence="4" type="ORF">GPA27_22185</name>
</gene>
<feature type="domain" description="NADH:flavin oxidoreductase/NADH oxidase N-terminal" evidence="3">
    <location>
        <begin position="8"/>
        <end position="366"/>
    </location>
</feature>
<dbReference type="RefSeq" id="WP_169142623.1">
    <property type="nucleotide sequence ID" value="NZ_WTVS01000063.1"/>
</dbReference>
<evidence type="ECO:0000313" key="4">
    <source>
        <dbReference type="EMBL" id="NMG00091.1"/>
    </source>
</evidence>
<dbReference type="InterPro" id="IPR051799">
    <property type="entry name" value="NADH_flavin_oxidoreductase"/>
</dbReference>
<keyword evidence="1" id="KW-0285">Flavoprotein</keyword>
<keyword evidence="2" id="KW-0560">Oxidoreductase</keyword>